<proteinExistence type="predicted"/>
<evidence type="ECO:0000313" key="1">
    <source>
        <dbReference type="EMBL" id="KAI3782740.1"/>
    </source>
</evidence>
<reference evidence="1 2" key="2">
    <citation type="journal article" date="2022" name="Mol. Ecol. Resour.">
        <title>The genomes of chicory, endive, great burdock and yacon provide insights into Asteraceae paleo-polyploidization history and plant inulin production.</title>
        <authorList>
            <person name="Fan W."/>
            <person name="Wang S."/>
            <person name="Wang H."/>
            <person name="Wang A."/>
            <person name="Jiang F."/>
            <person name="Liu H."/>
            <person name="Zhao H."/>
            <person name="Xu D."/>
            <person name="Zhang Y."/>
        </authorList>
    </citation>
    <scope>NUCLEOTIDE SEQUENCE [LARGE SCALE GENOMIC DNA]</scope>
    <source>
        <strain evidence="2">cv. Punajuju</strain>
        <tissue evidence="1">Leaves</tissue>
    </source>
</reference>
<comment type="caution">
    <text evidence="1">The sequence shown here is derived from an EMBL/GenBank/DDBJ whole genome shotgun (WGS) entry which is preliminary data.</text>
</comment>
<keyword evidence="2" id="KW-1185">Reference proteome</keyword>
<accession>A0ACB9GI35</accession>
<gene>
    <name evidence="1" type="ORF">L2E82_12795</name>
</gene>
<dbReference type="Proteomes" id="UP001055811">
    <property type="component" value="Linkage Group LG02"/>
</dbReference>
<sequence length="172" mass="18974">MFSSPPSPPKVSQSSPSFLMIDHTADLLFLFPVVDCTRQPWCKRAVLKVQNFAISVRSPEASNWHGCQGQDWHDDDDAGDDDEDIGDTAIVPTSSPAAADPPDEMPPWASTLLSHIDTCLDSLRAHVDTEFGTIRTQIGALETAFKDFRHSGQHYNKRRSDSASTSQHPRSP</sequence>
<organism evidence="1 2">
    <name type="scientific">Cichorium intybus</name>
    <name type="common">Chicory</name>
    <dbReference type="NCBI Taxonomy" id="13427"/>
    <lineage>
        <taxon>Eukaryota</taxon>
        <taxon>Viridiplantae</taxon>
        <taxon>Streptophyta</taxon>
        <taxon>Embryophyta</taxon>
        <taxon>Tracheophyta</taxon>
        <taxon>Spermatophyta</taxon>
        <taxon>Magnoliopsida</taxon>
        <taxon>eudicotyledons</taxon>
        <taxon>Gunneridae</taxon>
        <taxon>Pentapetalae</taxon>
        <taxon>asterids</taxon>
        <taxon>campanulids</taxon>
        <taxon>Asterales</taxon>
        <taxon>Asteraceae</taxon>
        <taxon>Cichorioideae</taxon>
        <taxon>Cichorieae</taxon>
        <taxon>Cichoriinae</taxon>
        <taxon>Cichorium</taxon>
    </lineage>
</organism>
<dbReference type="EMBL" id="CM042010">
    <property type="protein sequence ID" value="KAI3782740.1"/>
    <property type="molecule type" value="Genomic_DNA"/>
</dbReference>
<evidence type="ECO:0000313" key="2">
    <source>
        <dbReference type="Proteomes" id="UP001055811"/>
    </source>
</evidence>
<reference evidence="2" key="1">
    <citation type="journal article" date="2022" name="Mol. Ecol. Resour.">
        <title>The genomes of chicory, endive, great burdock and yacon provide insights into Asteraceae palaeo-polyploidization history and plant inulin production.</title>
        <authorList>
            <person name="Fan W."/>
            <person name="Wang S."/>
            <person name="Wang H."/>
            <person name="Wang A."/>
            <person name="Jiang F."/>
            <person name="Liu H."/>
            <person name="Zhao H."/>
            <person name="Xu D."/>
            <person name="Zhang Y."/>
        </authorList>
    </citation>
    <scope>NUCLEOTIDE SEQUENCE [LARGE SCALE GENOMIC DNA]</scope>
    <source>
        <strain evidence="2">cv. Punajuju</strain>
    </source>
</reference>
<name>A0ACB9GI35_CICIN</name>
<protein>
    <submittedName>
        <fullName evidence="1">Uncharacterized protein</fullName>
    </submittedName>
</protein>